<dbReference type="AlphaFoldDB" id="A0A7Y9C6Y2"/>
<comment type="caution">
    <text evidence="1">The sequence shown here is derived from an EMBL/GenBank/DDBJ whole genome shotgun (WGS) entry which is preliminary data.</text>
</comment>
<evidence type="ECO:0000313" key="2">
    <source>
        <dbReference type="Proteomes" id="UP000535020"/>
    </source>
</evidence>
<keyword evidence="2" id="KW-1185">Reference proteome</keyword>
<accession>A0A7Y9C6Y2</accession>
<sequence>MKSYITLKNIKQEYLSDQYNKNEVSFLNRNIQKIIEALISDLKSITDEEITIYESKIYFDDVYFRQSATAYFFRAKFTNDNEYLLSIECLVDFDKIGIKPKTEPRNENLKSFHQNLLSKSNAEEFAELKTLTLQSEPKTTINQ</sequence>
<proteinExistence type="predicted"/>
<dbReference type="EMBL" id="JACBJI010000033">
    <property type="protein sequence ID" value="NYA72796.1"/>
    <property type="molecule type" value="Genomic_DNA"/>
</dbReference>
<protein>
    <submittedName>
        <fullName evidence="1">Uncharacterized protein</fullName>
    </submittedName>
</protein>
<organism evidence="1 2">
    <name type="scientific">Flavobacterium agri</name>
    <dbReference type="NCBI Taxonomy" id="2743471"/>
    <lineage>
        <taxon>Bacteria</taxon>
        <taxon>Pseudomonadati</taxon>
        <taxon>Bacteroidota</taxon>
        <taxon>Flavobacteriia</taxon>
        <taxon>Flavobacteriales</taxon>
        <taxon>Flavobacteriaceae</taxon>
        <taxon>Flavobacterium</taxon>
    </lineage>
</organism>
<evidence type="ECO:0000313" key="1">
    <source>
        <dbReference type="EMBL" id="NYA72796.1"/>
    </source>
</evidence>
<gene>
    <name evidence="1" type="ORF">HZF10_17865</name>
</gene>
<reference evidence="1 2" key="1">
    <citation type="submission" date="2020-07" db="EMBL/GenBank/DDBJ databases">
        <authorList>
            <person name="Sun Q."/>
        </authorList>
    </citation>
    <scope>NUCLEOTIDE SEQUENCE [LARGE SCALE GENOMIC DNA]</scope>
    <source>
        <strain evidence="1 2">MAH-1</strain>
    </source>
</reference>
<dbReference type="RefSeq" id="WP_176007602.1">
    <property type="nucleotide sequence ID" value="NZ_JABWMI010000061.1"/>
</dbReference>
<dbReference type="Proteomes" id="UP000535020">
    <property type="component" value="Unassembled WGS sequence"/>
</dbReference>
<name>A0A7Y9C6Y2_9FLAO</name>